<organism evidence="3 4">
    <name type="scientific">Stutzerimonas nosocomialis</name>
    <dbReference type="NCBI Taxonomy" id="1056496"/>
    <lineage>
        <taxon>Bacteria</taxon>
        <taxon>Pseudomonadati</taxon>
        <taxon>Pseudomonadota</taxon>
        <taxon>Gammaproteobacteria</taxon>
        <taxon>Pseudomonadales</taxon>
        <taxon>Pseudomonadaceae</taxon>
        <taxon>Stutzerimonas</taxon>
    </lineage>
</organism>
<dbReference type="EMBL" id="QLAG01000029">
    <property type="protein sequence ID" value="TLX62002.1"/>
    <property type="molecule type" value="Genomic_DNA"/>
</dbReference>
<feature type="region of interest" description="Disordered" evidence="1">
    <location>
        <begin position="76"/>
        <end position="122"/>
    </location>
</feature>
<proteinExistence type="predicted"/>
<evidence type="ECO:0000259" key="2">
    <source>
        <dbReference type="Pfam" id="PF11127"/>
    </source>
</evidence>
<dbReference type="AlphaFoldDB" id="A0A5R9QB23"/>
<dbReference type="InterPro" id="IPR021309">
    <property type="entry name" value="YgaP-like_TM"/>
</dbReference>
<reference evidence="3 4" key="1">
    <citation type="journal article" date="2017" name="Eur. J. Clin. Microbiol. Infect. Dis.">
        <title>Uncommonly isolated clinical Pseudomonas: identification and phylogenetic assignation.</title>
        <authorList>
            <person name="Mulet M."/>
            <person name="Gomila M."/>
            <person name="Ramirez A."/>
            <person name="Cardew S."/>
            <person name="Moore E.R."/>
            <person name="Lalucat J."/>
            <person name="Garcia-Valdes E."/>
        </authorList>
    </citation>
    <scope>NUCLEOTIDE SEQUENCE [LARGE SCALE GENOMIC DNA]</scope>
    <source>
        <strain evidence="3 4">SD129</strain>
    </source>
</reference>
<protein>
    <submittedName>
        <fullName evidence="3">DUF2892 domain-containing protein</fullName>
    </submittedName>
</protein>
<feature type="domain" description="Inner membrane protein YgaP-like transmembrane" evidence="2">
    <location>
        <begin position="12"/>
        <end position="72"/>
    </location>
</feature>
<dbReference type="Proteomes" id="UP000306753">
    <property type="component" value="Unassembled WGS sequence"/>
</dbReference>
<feature type="compositionally biased region" description="Polar residues" evidence="1">
    <location>
        <begin position="79"/>
        <end position="122"/>
    </location>
</feature>
<evidence type="ECO:0000256" key="1">
    <source>
        <dbReference type="SAM" id="MobiDB-lite"/>
    </source>
</evidence>
<evidence type="ECO:0000313" key="4">
    <source>
        <dbReference type="Proteomes" id="UP000306753"/>
    </source>
</evidence>
<sequence>MNRTLPSDGSKTENVHGWERTASVVGGLYFLGKGLRRGGIGGLLQLAVGGMALARGVTGHCEAKRVLCEINEHTAMADTHSSQMPLEPSVNDQQRMKQNAQAATGSATVTGNDSLSTPPAGA</sequence>
<comment type="caution">
    <text evidence="3">The sequence shown here is derived from an EMBL/GenBank/DDBJ whole genome shotgun (WGS) entry which is preliminary data.</text>
</comment>
<name>A0A5R9QB23_9GAMM</name>
<accession>A0A5R9QB23</accession>
<dbReference type="OrthoDB" id="6904375at2"/>
<dbReference type="RefSeq" id="WP_138407211.1">
    <property type="nucleotide sequence ID" value="NZ_QLAE01000005.1"/>
</dbReference>
<keyword evidence="4" id="KW-1185">Reference proteome</keyword>
<dbReference type="Pfam" id="PF11127">
    <property type="entry name" value="YgaP-like_TM"/>
    <property type="match status" value="1"/>
</dbReference>
<gene>
    <name evidence="3" type="ORF">DN820_18605</name>
</gene>
<evidence type="ECO:0000313" key="3">
    <source>
        <dbReference type="EMBL" id="TLX62002.1"/>
    </source>
</evidence>